<dbReference type="eggNOG" id="ENOG502Z7HW">
    <property type="taxonomic scope" value="Bacteria"/>
</dbReference>
<dbReference type="KEGG" id="evi:Echvi_2156"/>
<dbReference type="STRING" id="926556.Echvi_2156"/>
<keyword evidence="3" id="KW-1185">Reference proteome</keyword>
<protein>
    <recommendedName>
        <fullName evidence="1">3-keto-alpha-glucoside-1,2-lyase/3-keto-2-hydroxy-glucal hydratase domain-containing protein</fullName>
    </recommendedName>
</protein>
<dbReference type="AlphaFoldDB" id="L0FYN1"/>
<name>L0FYN1_ECHVK</name>
<dbReference type="RefSeq" id="WP_015265965.1">
    <property type="nucleotide sequence ID" value="NC_019904.1"/>
</dbReference>
<feature type="domain" description="3-keto-alpha-glucoside-1,2-lyase/3-keto-2-hydroxy-glucal hydratase" evidence="1">
    <location>
        <begin position="42"/>
        <end position="270"/>
    </location>
</feature>
<dbReference type="Pfam" id="PF06439">
    <property type="entry name" value="3keto-disac_hyd"/>
    <property type="match status" value="1"/>
</dbReference>
<evidence type="ECO:0000313" key="3">
    <source>
        <dbReference type="Proteomes" id="UP000010796"/>
    </source>
</evidence>
<dbReference type="PROSITE" id="PS51257">
    <property type="entry name" value="PROKAR_LIPOPROTEIN"/>
    <property type="match status" value="1"/>
</dbReference>
<dbReference type="GO" id="GO:0016787">
    <property type="term" value="F:hydrolase activity"/>
    <property type="evidence" value="ECO:0007669"/>
    <property type="project" value="InterPro"/>
</dbReference>
<dbReference type="EMBL" id="CP003346">
    <property type="protein sequence ID" value="AGA78407.1"/>
    <property type="molecule type" value="Genomic_DNA"/>
</dbReference>
<organism evidence="2 3">
    <name type="scientific">Echinicola vietnamensis (strain DSM 17526 / LMG 23754 / KMM 6221)</name>
    <dbReference type="NCBI Taxonomy" id="926556"/>
    <lineage>
        <taxon>Bacteria</taxon>
        <taxon>Pseudomonadati</taxon>
        <taxon>Bacteroidota</taxon>
        <taxon>Cytophagia</taxon>
        <taxon>Cytophagales</taxon>
        <taxon>Cyclobacteriaceae</taxon>
        <taxon>Echinicola</taxon>
    </lineage>
</organism>
<dbReference type="OrthoDB" id="9787527at2"/>
<proteinExistence type="predicted"/>
<dbReference type="Gene3D" id="2.60.120.560">
    <property type="entry name" value="Exo-inulinase, domain 1"/>
    <property type="match status" value="1"/>
</dbReference>
<gene>
    <name evidence="2" type="ordered locus">Echvi_2156</name>
</gene>
<evidence type="ECO:0000259" key="1">
    <source>
        <dbReference type="Pfam" id="PF06439"/>
    </source>
</evidence>
<evidence type="ECO:0000313" key="2">
    <source>
        <dbReference type="EMBL" id="AGA78407.1"/>
    </source>
</evidence>
<dbReference type="PATRIC" id="fig|926556.3.peg.2276"/>
<sequence>MKKVLLPILAICGITACSPSTKKQQDSEVKEVSIATDDLEGGWKSLFNGEDLAHWKVKISKHELEDNYANTFRVEDGMMKVRYDGYEDFDQQYGHIFYDEPFSAYLLHLEYRFVGEQAPGGEGWALRNSGAMLHGQSPESMLKDQDFPISIEGQLLGGDGEHDRTTSNLCTPGTNVVMDGELFTPHCVSSSSKTYHGEQWVSADFLVLADSVVQHIVEGDTVMTYYAPQIGGGNVDPVDPAVKQDGKLLTEGYISLQSESHPIDFRKVELFDLAPYMDDPESLKAVLKKLRNR</sequence>
<accession>L0FYN1</accession>
<reference evidence="3" key="1">
    <citation type="submission" date="2012-02" db="EMBL/GenBank/DDBJ databases">
        <title>The complete genome of Echinicola vietnamensis DSM 17526.</title>
        <authorList>
            <person name="Lucas S."/>
            <person name="Copeland A."/>
            <person name="Lapidus A."/>
            <person name="Glavina del Rio T."/>
            <person name="Dalin E."/>
            <person name="Tice H."/>
            <person name="Bruce D."/>
            <person name="Goodwin L."/>
            <person name="Pitluck S."/>
            <person name="Peters L."/>
            <person name="Ovchinnikova G."/>
            <person name="Teshima H."/>
            <person name="Kyrpides N."/>
            <person name="Mavromatis K."/>
            <person name="Ivanova N."/>
            <person name="Brettin T."/>
            <person name="Detter J.C."/>
            <person name="Han C."/>
            <person name="Larimer F."/>
            <person name="Land M."/>
            <person name="Hauser L."/>
            <person name="Markowitz V."/>
            <person name="Cheng J.-F."/>
            <person name="Hugenholtz P."/>
            <person name="Woyke T."/>
            <person name="Wu D."/>
            <person name="Brambilla E."/>
            <person name="Klenk H.-P."/>
            <person name="Eisen J.A."/>
        </authorList>
    </citation>
    <scope>NUCLEOTIDE SEQUENCE [LARGE SCALE GENOMIC DNA]</scope>
    <source>
        <strain evidence="3">DSM 17526 / LMG 23754 / KMM 6221</strain>
    </source>
</reference>
<dbReference type="InterPro" id="IPR010496">
    <property type="entry name" value="AL/BT2_dom"/>
</dbReference>
<dbReference type="Proteomes" id="UP000010796">
    <property type="component" value="Chromosome"/>
</dbReference>
<dbReference type="HOGENOM" id="CLU_073042_1_1_10"/>